<dbReference type="Pfam" id="PF23416">
    <property type="entry name" value="DUF7107"/>
    <property type="match status" value="4"/>
</dbReference>
<dbReference type="PANTHER" id="PTHR36519">
    <property type="entry name" value="FIP (FUNGUS-INDUCED PROTEIN) RELATED-RELATED"/>
    <property type="match status" value="1"/>
</dbReference>
<feature type="compositionally biased region" description="Basic and acidic residues" evidence="1">
    <location>
        <begin position="346"/>
        <end position="355"/>
    </location>
</feature>
<dbReference type="AlphaFoldDB" id="A0A0V1K2C2"/>
<feature type="compositionally biased region" description="Acidic residues" evidence="1">
    <location>
        <begin position="356"/>
        <end position="375"/>
    </location>
</feature>
<protein>
    <submittedName>
        <fullName evidence="3">Halomucin</fullName>
    </submittedName>
</protein>
<dbReference type="EMBL" id="JYDV01000023">
    <property type="protein sequence ID" value="KRZ40981.1"/>
    <property type="molecule type" value="Genomic_DNA"/>
</dbReference>
<feature type="compositionally biased region" description="Acidic residues" evidence="1">
    <location>
        <begin position="305"/>
        <end position="329"/>
    </location>
</feature>
<evidence type="ECO:0000313" key="4">
    <source>
        <dbReference type="Proteomes" id="UP000054826"/>
    </source>
</evidence>
<feature type="non-terminal residue" evidence="3">
    <location>
        <position position="1"/>
    </location>
</feature>
<comment type="caution">
    <text evidence="3">The sequence shown here is derived from an EMBL/GenBank/DDBJ whole genome shotgun (WGS) entry which is preliminary data.</text>
</comment>
<gene>
    <name evidence="3" type="primary">hmu</name>
    <name evidence="3" type="ORF">T4C_2486</name>
</gene>
<evidence type="ECO:0000256" key="1">
    <source>
        <dbReference type="SAM" id="MobiDB-lite"/>
    </source>
</evidence>
<feature type="compositionally biased region" description="Acidic residues" evidence="1">
    <location>
        <begin position="382"/>
        <end position="406"/>
    </location>
</feature>
<proteinExistence type="predicted"/>
<accession>A0A0V1K2C2</accession>
<feature type="domain" description="DUF7107" evidence="2">
    <location>
        <begin position="126"/>
        <end position="180"/>
    </location>
</feature>
<feature type="domain" description="DUF7107" evidence="2">
    <location>
        <begin position="196"/>
        <end position="242"/>
    </location>
</feature>
<feature type="region of interest" description="Disordered" evidence="1">
    <location>
        <begin position="304"/>
        <end position="406"/>
    </location>
</feature>
<dbReference type="PANTHER" id="PTHR36519:SF9">
    <property type="entry name" value="EB DOMAIN-CONTAINING PROTEIN-RELATED"/>
    <property type="match status" value="1"/>
</dbReference>
<sequence length="406" mass="45649">LLYAREMSRALLSSFVLVVQLLIFVISKRQTTVIIKLPSSCKEHSDCQPYQALCVKNECKAAAPARDKNGDGIYCDENNDECASDQACLYGICFEEYNIYIYIMLLFSEEEKDSTSTSQSPKPDGQCRMPDDCNVRQVCVKKKCEKAKPTKEECERHKDCNSNNNNNNNEQACWYGICWELFDEVASAPSSSTSGQCRKHNDCLGNKVCISGKCVDAEPMSKCRKDEDCAQNSICKNGVCFKLTKENYCSNHEQCSGRKLCDENSTCQDATLQTPLKLCDDNKHCTKTAVCKTGYCWIFKKDSESGDDENEDKENGDGDDDGKEDEEDNSEKNGKDEEDTKDDDEEKKANDGDNDGKEEEQNGNDANEEGDEEDNSEKSGKDEEDTKDDDEGKNENEEEDKDENES</sequence>
<dbReference type="InterPro" id="IPR055531">
    <property type="entry name" value="DUF7107"/>
</dbReference>
<dbReference type="Proteomes" id="UP000054826">
    <property type="component" value="Unassembled WGS sequence"/>
</dbReference>
<organism evidence="3 4">
    <name type="scientific">Trichinella pseudospiralis</name>
    <name type="common">Parasitic roundworm</name>
    <dbReference type="NCBI Taxonomy" id="6337"/>
    <lineage>
        <taxon>Eukaryota</taxon>
        <taxon>Metazoa</taxon>
        <taxon>Ecdysozoa</taxon>
        <taxon>Nematoda</taxon>
        <taxon>Enoplea</taxon>
        <taxon>Dorylaimia</taxon>
        <taxon>Trichinellida</taxon>
        <taxon>Trichinellidae</taxon>
        <taxon>Trichinella</taxon>
    </lineage>
</organism>
<feature type="compositionally biased region" description="Acidic residues" evidence="1">
    <location>
        <begin position="336"/>
        <end position="345"/>
    </location>
</feature>
<feature type="domain" description="DUF7107" evidence="2">
    <location>
        <begin position="40"/>
        <end position="95"/>
    </location>
</feature>
<evidence type="ECO:0000313" key="3">
    <source>
        <dbReference type="EMBL" id="KRZ40981.1"/>
    </source>
</evidence>
<feature type="domain" description="DUF7107" evidence="2">
    <location>
        <begin position="248"/>
        <end position="297"/>
    </location>
</feature>
<reference evidence="3 4" key="1">
    <citation type="submission" date="2015-01" db="EMBL/GenBank/DDBJ databases">
        <title>Evolution of Trichinella species and genotypes.</title>
        <authorList>
            <person name="Korhonen P.K."/>
            <person name="Edoardo P."/>
            <person name="Giuseppe L.R."/>
            <person name="Gasser R.B."/>
        </authorList>
    </citation>
    <scope>NUCLEOTIDE SEQUENCE [LARGE SCALE GENOMIC DNA]</scope>
    <source>
        <strain evidence="3">ISS176</strain>
    </source>
</reference>
<name>A0A0V1K2C2_TRIPS</name>
<evidence type="ECO:0000259" key="2">
    <source>
        <dbReference type="Pfam" id="PF23416"/>
    </source>
</evidence>